<evidence type="ECO:0000313" key="14">
    <source>
        <dbReference type="Proteomes" id="UP000036681"/>
    </source>
</evidence>
<dbReference type="InterPro" id="IPR050271">
    <property type="entry name" value="UDP-glycosyltransferase"/>
</dbReference>
<evidence type="ECO:0000256" key="13">
    <source>
        <dbReference type="SAM" id="SignalP"/>
    </source>
</evidence>
<evidence type="ECO:0000256" key="4">
    <source>
        <dbReference type="ARBA" id="ARBA00022676"/>
    </source>
</evidence>
<feature type="transmembrane region" description="Helical" evidence="12">
    <location>
        <begin position="452"/>
        <end position="476"/>
    </location>
</feature>
<dbReference type="PANTHER" id="PTHR48043:SF62">
    <property type="entry name" value="GLUCURONOSYLTRANSFERASE"/>
    <property type="match status" value="1"/>
</dbReference>
<feature type="signal peptide" evidence="13">
    <location>
        <begin position="1"/>
        <end position="18"/>
    </location>
</feature>
<evidence type="ECO:0000256" key="7">
    <source>
        <dbReference type="ARBA" id="ARBA00022729"/>
    </source>
</evidence>
<dbReference type="GO" id="GO:0016020">
    <property type="term" value="C:membrane"/>
    <property type="evidence" value="ECO:0007669"/>
    <property type="project" value="UniProtKB-SubCell"/>
</dbReference>
<protein>
    <recommendedName>
        <fullName evidence="3">glucuronosyltransferase</fullName>
        <ecNumber evidence="3">2.4.1.17</ecNumber>
    </recommendedName>
</protein>
<evidence type="ECO:0000256" key="3">
    <source>
        <dbReference type="ARBA" id="ARBA00012544"/>
    </source>
</evidence>
<dbReference type="Gene3D" id="3.40.50.2000">
    <property type="entry name" value="Glycogen Phosphorylase B"/>
    <property type="match status" value="1"/>
</dbReference>
<dbReference type="InterPro" id="IPR002213">
    <property type="entry name" value="UDP_glucos_trans"/>
</dbReference>
<keyword evidence="10" id="KW-0325">Glycoprotein</keyword>
<dbReference type="AlphaFoldDB" id="A0A9J2PAR4"/>
<sequence>MDVLGLCAFSLFIASVGASEILVGVMTQGKSHTGSFMPLLEELKGQGHNVTLFMDSYANISFGNRVNEWFIKITGHRNPMEEPGRAAGLWKDRFTFVSQILNYRWDLILTDSLFAVCSYGIAELSKAHHVIMHSTDVESAAGTAKGLARNFIMMPRYFLEFDHAEYNIARFMDRFWSAYEWFGTWTMLKIVSNRHMRNALSPVVPRFDITRFYADSSMSFTDMPLSLYFPMATNNELFIYGAYCRPSKPLTAEFSTFIDDQSSRGTILIAFGTIVDWAHAPREKLDAFVDALNELSEYRIIWSYGGPEIRTKKHIKLVRWLPQNDILNDNRTKLFITHGGLKSVKETTCAAVPTLLMPMFAEQVRNSWLTYHHGFGRMINKASCVNFTSASLIESIRDMAANPVYKKNVLRLRKFYEDAPIPALKEASFKINRLLKYGGRMPEYFYTRSTKLSFFTSLNIDLLILYPSILLMLLLIK</sequence>
<keyword evidence="6 12" id="KW-0812">Transmembrane</keyword>
<dbReference type="FunFam" id="3.40.50.2000:FF:000118">
    <property type="entry name" value="UDP-glucuronosyltransferase"/>
    <property type="match status" value="1"/>
</dbReference>
<dbReference type="Proteomes" id="UP000036681">
    <property type="component" value="Unplaced"/>
</dbReference>
<feature type="chain" id="PRO_5039953492" description="glucuronosyltransferase" evidence="13">
    <location>
        <begin position="19"/>
        <end position="477"/>
    </location>
</feature>
<keyword evidence="7 13" id="KW-0732">Signal</keyword>
<reference evidence="15" key="1">
    <citation type="submission" date="2023-03" db="UniProtKB">
        <authorList>
            <consortium name="WormBaseParasite"/>
        </authorList>
    </citation>
    <scope>IDENTIFICATION</scope>
</reference>
<evidence type="ECO:0000256" key="12">
    <source>
        <dbReference type="SAM" id="Phobius"/>
    </source>
</evidence>
<comment type="catalytic activity">
    <reaction evidence="11">
        <text>glucuronate acceptor + UDP-alpha-D-glucuronate = acceptor beta-D-glucuronoside + UDP + H(+)</text>
        <dbReference type="Rhea" id="RHEA:21032"/>
        <dbReference type="ChEBI" id="CHEBI:15378"/>
        <dbReference type="ChEBI" id="CHEBI:58052"/>
        <dbReference type="ChEBI" id="CHEBI:58223"/>
        <dbReference type="ChEBI" id="CHEBI:132367"/>
        <dbReference type="ChEBI" id="CHEBI:132368"/>
        <dbReference type="EC" id="2.4.1.17"/>
    </reaction>
</comment>
<proteinExistence type="inferred from homology"/>
<dbReference type="PANTHER" id="PTHR48043">
    <property type="entry name" value="EG:EG0003.4 PROTEIN-RELATED"/>
    <property type="match status" value="1"/>
</dbReference>
<dbReference type="Pfam" id="PF00201">
    <property type="entry name" value="UDPGT"/>
    <property type="match status" value="1"/>
</dbReference>
<organism evidence="14 15">
    <name type="scientific">Ascaris lumbricoides</name>
    <name type="common">Giant roundworm</name>
    <dbReference type="NCBI Taxonomy" id="6252"/>
    <lineage>
        <taxon>Eukaryota</taxon>
        <taxon>Metazoa</taxon>
        <taxon>Ecdysozoa</taxon>
        <taxon>Nematoda</taxon>
        <taxon>Chromadorea</taxon>
        <taxon>Rhabditida</taxon>
        <taxon>Spirurina</taxon>
        <taxon>Ascaridomorpha</taxon>
        <taxon>Ascaridoidea</taxon>
        <taxon>Ascarididae</taxon>
        <taxon>Ascaris</taxon>
    </lineage>
</organism>
<dbReference type="WBParaSite" id="ALUE_0000682601-mRNA-1">
    <property type="protein sequence ID" value="ALUE_0000682601-mRNA-1"/>
    <property type="gene ID" value="ALUE_0000682601"/>
</dbReference>
<comment type="similarity">
    <text evidence="2">Belongs to the UDP-glycosyltransferase family.</text>
</comment>
<evidence type="ECO:0000256" key="2">
    <source>
        <dbReference type="ARBA" id="ARBA00009995"/>
    </source>
</evidence>
<evidence type="ECO:0000256" key="8">
    <source>
        <dbReference type="ARBA" id="ARBA00022989"/>
    </source>
</evidence>
<evidence type="ECO:0000256" key="10">
    <source>
        <dbReference type="ARBA" id="ARBA00023180"/>
    </source>
</evidence>
<keyword evidence="9 12" id="KW-0472">Membrane</keyword>
<keyword evidence="14" id="KW-1185">Reference proteome</keyword>
<dbReference type="EC" id="2.4.1.17" evidence="3"/>
<keyword evidence="5" id="KW-0808">Transferase</keyword>
<dbReference type="SUPFAM" id="SSF53756">
    <property type="entry name" value="UDP-Glycosyltransferase/glycogen phosphorylase"/>
    <property type="match status" value="1"/>
</dbReference>
<evidence type="ECO:0000256" key="6">
    <source>
        <dbReference type="ARBA" id="ARBA00022692"/>
    </source>
</evidence>
<comment type="subcellular location">
    <subcellularLocation>
        <location evidence="1">Membrane</location>
        <topology evidence="1">Single-pass membrane protein</topology>
    </subcellularLocation>
</comment>
<evidence type="ECO:0000256" key="9">
    <source>
        <dbReference type="ARBA" id="ARBA00023136"/>
    </source>
</evidence>
<accession>A0A9J2PAR4</accession>
<keyword evidence="4" id="KW-0328">Glycosyltransferase</keyword>
<name>A0A9J2PAR4_ASCLU</name>
<evidence type="ECO:0000256" key="11">
    <source>
        <dbReference type="ARBA" id="ARBA00047475"/>
    </source>
</evidence>
<dbReference type="GO" id="GO:0015020">
    <property type="term" value="F:glucuronosyltransferase activity"/>
    <property type="evidence" value="ECO:0007669"/>
    <property type="project" value="UniProtKB-EC"/>
</dbReference>
<evidence type="ECO:0000313" key="15">
    <source>
        <dbReference type="WBParaSite" id="ALUE_0000682601-mRNA-1"/>
    </source>
</evidence>
<keyword evidence="8 12" id="KW-1133">Transmembrane helix</keyword>
<evidence type="ECO:0000256" key="1">
    <source>
        <dbReference type="ARBA" id="ARBA00004167"/>
    </source>
</evidence>
<evidence type="ECO:0000256" key="5">
    <source>
        <dbReference type="ARBA" id="ARBA00022679"/>
    </source>
</evidence>
<dbReference type="CDD" id="cd03784">
    <property type="entry name" value="GT1_Gtf-like"/>
    <property type="match status" value="1"/>
</dbReference>